<sequence length="224" mass="25470">TVIPTTVLKHYIEGPPIKSWDLKFHLAVSLFKSDGRLWKLPIEQAQKELFDSTKIKAPFNIVIKDVILDERYRRKSIIHLEKVLKQYEDVLDDKWKEPSDELHGEWVYVNEDKKNNETDKVVLYMHGGGYLGYVECSRIFTFKFAEYAKARVFAIDYRLSPQNQFPASLCDSVAAYLYLINPGPDAGFGPINPKRIVFAGESVGGGLTFATLLFLRDAGLPLPG</sequence>
<dbReference type="Proteomes" id="UP000789920">
    <property type="component" value="Unassembled WGS sequence"/>
</dbReference>
<gene>
    <name evidence="1" type="ORF">RPERSI_LOCUS19810</name>
</gene>
<feature type="non-terminal residue" evidence="1">
    <location>
        <position position="1"/>
    </location>
</feature>
<evidence type="ECO:0000313" key="1">
    <source>
        <dbReference type="EMBL" id="CAG8794685.1"/>
    </source>
</evidence>
<reference evidence="1" key="1">
    <citation type="submission" date="2021-06" db="EMBL/GenBank/DDBJ databases">
        <authorList>
            <person name="Kallberg Y."/>
            <person name="Tangrot J."/>
            <person name="Rosling A."/>
        </authorList>
    </citation>
    <scope>NUCLEOTIDE SEQUENCE</scope>
    <source>
        <strain evidence="1">MA461A</strain>
    </source>
</reference>
<feature type="non-terminal residue" evidence="1">
    <location>
        <position position="224"/>
    </location>
</feature>
<evidence type="ECO:0000313" key="2">
    <source>
        <dbReference type="Proteomes" id="UP000789920"/>
    </source>
</evidence>
<accession>A0ACA9RJ02</accession>
<comment type="caution">
    <text evidence="1">The sequence shown here is derived from an EMBL/GenBank/DDBJ whole genome shotgun (WGS) entry which is preliminary data.</text>
</comment>
<keyword evidence="2" id="KW-1185">Reference proteome</keyword>
<proteinExistence type="predicted"/>
<protein>
    <submittedName>
        <fullName evidence="1">1913_t:CDS:1</fullName>
    </submittedName>
</protein>
<dbReference type="EMBL" id="CAJVQC010054850">
    <property type="protein sequence ID" value="CAG8794685.1"/>
    <property type="molecule type" value="Genomic_DNA"/>
</dbReference>
<organism evidence="1 2">
    <name type="scientific">Racocetra persica</name>
    <dbReference type="NCBI Taxonomy" id="160502"/>
    <lineage>
        <taxon>Eukaryota</taxon>
        <taxon>Fungi</taxon>
        <taxon>Fungi incertae sedis</taxon>
        <taxon>Mucoromycota</taxon>
        <taxon>Glomeromycotina</taxon>
        <taxon>Glomeromycetes</taxon>
        <taxon>Diversisporales</taxon>
        <taxon>Gigasporaceae</taxon>
        <taxon>Racocetra</taxon>
    </lineage>
</organism>
<name>A0ACA9RJ02_9GLOM</name>